<protein>
    <submittedName>
        <fullName evidence="19">Adhesion G -coupled receptor L3-like</fullName>
    </submittedName>
</protein>
<dbReference type="Pfam" id="PF01825">
    <property type="entry name" value="GPS"/>
    <property type="match status" value="1"/>
</dbReference>
<evidence type="ECO:0000256" key="10">
    <source>
        <dbReference type="ARBA" id="ARBA00023157"/>
    </source>
</evidence>
<comment type="caution">
    <text evidence="19">The sequence shown here is derived from an EMBL/GenBank/DDBJ whole genome shotgun (WGS) entry which is preliminary data.</text>
</comment>
<evidence type="ECO:0000256" key="1">
    <source>
        <dbReference type="ARBA" id="ARBA00004651"/>
    </source>
</evidence>
<dbReference type="GO" id="GO:0007189">
    <property type="term" value="P:adenylate cyclase-activating G protein-coupled receptor signaling pathway"/>
    <property type="evidence" value="ECO:0007669"/>
    <property type="project" value="TreeGrafter"/>
</dbReference>
<keyword evidence="12" id="KW-0807">Transducer</keyword>
<feature type="domain" description="GAIN-B" evidence="15">
    <location>
        <begin position="1056"/>
        <end position="1208"/>
    </location>
</feature>
<evidence type="ECO:0000256" key="11">
    <source>
        <dbReference type="ARBA" id="ARBA00023170"/>
    </source>
</evidence>
<dbReference type="InterPro" id="IPR000832">
    <property type="entry name" value="GPCR_2_secretin-like"/>
</dbReference>
<dbReference type="GO" id="GO:0005886">
    <property type="term" value="C:plasma membrane"/>
    <property type="evidence" value="ECO:0007669"/>
    <property type="project" value="UniProtKB-SubCell"/>
</dbReference>
<dbReference type="CDD" id="cd00054">
    <property type="entry name" value="EGF_CA"/>
    <property type="match status" value="1"/>
</dbReference>
<dbReference type="CDD" id="cd00063">
    <property type="entry name" value="FN3"/>
    <property type="match status" value="5"/>
</dbReference>
<evidence type="ECO:0000256" key="9">
    <source>
        <dbReference type="ARBA" id="ARBA00023136"/>
    </source>
</evidence>
<dbReference type="EMBL" id="CACRXK020004659">
    <property type="protein sequence ID" value="CAB4003546.1"/>
    <property type="molecule type" value="Genomic_DNA"/>
</dbReference>
<dbReference type="InterPro" id="IPR046338">
    <property type="entry name" value="GAIN_dom_sf"/>
</dbReference>
<feature type="non-terminal residue" evidence="19">
    <location>
        <position position="1"/>
    </location>
</feature>
<dbReference type="InterPro" id="IPR057244">
    <property type="entry name" value="GAIN_B"/>
</dbReference>
<dbReference type="InterPro" id="IPR000152">
    <property type="entry name" value="EGF-type_Asp/Asn_hydroxyl_site"/>
</dbReference>
<keyword evidence="5" id="KW-0732">Signal</keyword>
<dbReference type="SMART" id="SM00060">
    <property type="entry name" value="FN3"/>
    <property type="match status" value="5"/>
</dbReference>
<dbReference type="SUPFAM" id="SSF49899">
    <property type="entry name" value="Concanavalin A-like lectins/glucanases"/>
    <property type="match status" value="1"/>
</dbReference>
<dbReference type="PROSITE" id="PS50261">
    <property type="entry name" value="G_PROTEIN_RECEP_F2_4"/>
    <property type="match status" value="1"/>
</dbReference>
<dbReference type="PROSITE" id="PS01187">
    <property type="entry name" value="EGF_CA"/>
    <property type="match status" value="1"/>
</dbReference>
<dbReference type="PROSITE" id="PS50221">
    <property type="entry name" value="GAIN_B"/>
    <property type="match status" value="1"/>
</dbReference>
<evidence type="ECO:0000313" key="19">
    <source>
        <dbReference type="EMBL" id="CAB4003546.1"/>
    </source>
</evidence>
<evidence type="ECO:0000256" key="7">
    <source>
        <dbReference type="ARBA" id="ARBA00022989"/>
    </source>
</evidence>
<feature type="domain" description="Fibronectin type-III" evidence="18">
    <location>
        <begin position="723"/>
        <end position="814"/>
    </location>
</feature>
<dbReference type="Gene3D" id="2.60.120.200">
    <property type="match status" value="1"/>
</dbReference>
<evidence type="ECO:0000256" key="4">
    <source>
        <dbReference type="ARBA" id="ARBA00022692"/>
    </source>
</evidence>
<dbReference type="PANTHER" id="PTHR12011:SF471">
    <property type="entry name" value="G-PROTEIN COUPLED RECEPTORS FAMILY 2 PROFILE 2 DOMAIN-CONTAINING PROTEIN"/>
    <property type="match status" value="1"/>
</dbReference>
<dbReference type="InterPro" id="IPR003961">
    <property type="entry name" value="FN3_dom"/>
</dbReference>
<dbReference type="InterPro" id="IPR000742">
    <property type="entry name" value="EGF"/>
</dbReference>
<organism evidence="19 20">
    <name type="scientific">Paramuricea clavata</name>
    <name type="common">Red gorgonian</name>
    <name type="synonym">Violescent sea-whip</name>
    <dbReference type="NCBI Taxonomy" id="317549"/>
    <lineage>
        <taxon>Eukaryota</taxon>
        <taxon>Metazoa</taxon>
        <taxon>Cnidaria</taxon>
        <taxon>Anthozoa</taxon>
        <taxon>Octocorallia</taxon>
        <taxon>Malacalcyonacea</taxon>
        <taxon>Plexauridae</taxon>
        <taxon>Paramuricea</taxon>
    </lineage>
</organism>
<reference evidence="19" key="1">
    <citation type="submission" date="2020-04" db="EMBL/GenBank/DDBJ databases">
        <authorList>
            <person name="Alioto T."/>
            <person name="Alioto T."/>
            <person name="Gomez Garrido J."/>
        </authorList>
    </citation>
    <scope>NUCLEOTIDE SEQUENCE</scope>
    <source>
        <strain evidence="19">A484AB</strain>
    </source>
</reference>
<feature type="domain" description="Fibronectin type-III" evidence="18">
    <location>
        <begin position="342"/>
        <end position="438"/>
    </location>
</feature>
<dbReference type="Pfam" id="PF00041">
    <property type="entry name" value="fn3"/>
    <property type="match status" value="2"/>
</dbReference>
<dbReference type="Gene3D" id="2.60.220.50">
    <property type="match status" value="1"/>
</dbReference>
<evidence type="ECO:0000256" key="6">
    <source>
        <dbReference type="ARBA" id="ARBA00022737"/>
    </source>
</evidence>
<dbReference type="Gene3D" id="2.10.25.10">
    <property type="entry name" value="Laminin"/>
    <property type="match status" value="1"/>
</dbReference>
<dbReference type="Gene3D" id="1.20.1070.10">
    <property type="entry name" value="Rhodopsin 7-helix transmembrane proteins"/>
    <property type="match status" value="1"/>
</dbReference>
<evidence type="ECO:0000256" key="13">
    <source>
        <dbReference type="PROSITE-ProRule" id="PRU00076"/>
    </source>
</evidence>
<dbReference type="Pfam" id="PF13385">
    <property type="entry name" value="Laminin_G_3"/>
    <property type="match status" value="1"/>
</dbReference>
<keyword evidence="8" id="KW-0297">G-protein coupled receptor</keyword>
<keyword evidence="4" id="KW-0812">Transmembrane</keyword>
<evidence type="ECO:0000256" key="3">
    <source>
        <dbReference type="ARBA" id="ARBA00022536"/>
    </source>
</evidence>
<dbReference type="Pfam" id="PF12947">
    <property type="entry name" value="EGF_3"/>
    <property type="match status" value="1"/>
</dbReference>
<dbReference type="InterPro" id="IPR024731">
    <property type="entry name" value="NELL2-like_EGF"/>
</dbReference>
<dbReference type="InterPro" id="IPR018097">
    <property type="entry name" value="EGF_Ca-bd_CS"/>
</dbReference>
<dbReference type="PROSITE" id="PS50853">
    <property type="entry name" value="FN3"/>
    <property type="match status" value="4"/>
</dbReference>
<evidence type="ECO:0000259" key="16">
    <source>
        <dbReference type="PROSITE" id="PS50227"/>
    </source>
</evidence>
<feature type="domain" description="G-protein coupled receptors family 2 profile 2" evidence="17">
    <location>
        <begin position="1217"/>
        <end position="1354"/>
    </location>
</feature>
<comment type="subcellular location">
    <subcellularLocation>
        <location evidence="1">Cell membrane</location>
        <topology evidence="1">Multi-pass membrane protein</topology>
    </subcellularLocation>
</comment>
<keyword evidence="20" id="KW-1185">Reference proteome</keyword>
<dbReference type="SUPFAM" id="SSF49265">
    <property type="entry name" value="Fibronectin type III"/>
    <property type="match status" value="3"/>
</dbReference>
<name>A0A6S7HGD7_PARCT</name>
<dbReference type="InterPro" id="IPR000203">
    <property type="entry name" value="GPS"/>
</dbReference>
<evidence type="ECO:0000256" key="12">
    <source>
        <dbReference type="ARBA" id="ARBA00023224"/>
    </source>
</evidence>
<dbReference type="GO" id="GO:0005509">
    <property type="term" value="F:calcium ion binding"/>
    <property type="evidence" value="ECO:0007669"/>
    <property type="project" value="InterPro"/>
</dbReference>
<dbReference type="PROSITE" id="PS01186">
    <property type="entry name" value="EGF_2"/>
    <property type="match status" value="1"/>
</dbReference>
<evidence type="ECO:0000259" key="17">
    <source>
        <dbReference type="PROSITE" id="PS50261"/>
    </source>
</evidence>
<keyword evidence="10" id="KW-1015">Disulfide bond</keyword>
<dbReference type="InterPro" id="IPR017981">
    <property type="entry name" value="GPCR_2-like_7TM"/>
</dbReference>
<dbReference type="OrthoDB" id="5958263at2759"/>
<feature type="domain" description="EGF-like" evidence="14">
    <location>
        <begin position="813"/>
        <end position="853"/>
    </location>
</feature>
<dbReference type="InterPro" id="IPR036445">
    <property type="entry name" value="GPCR_2_extracell_dom_sf"/>
</dbReference>
<dbReference type="InterPro" id="IPR036116">
    <property type="entry name" value="FN3_sf"/>
</dbReference>
<dbReference type="Gene3D" id="2.60.40.10">
    <property type="entry name" value="Immunoglobulins"/>
    <property type="match status" value="5"/>
</dbReference>
<dbReference type="InterPro" id="IPR001879">
    <property type="entry name" value="GPCR_2_extracellular_dom"/>
</dbReference>
<dbReference type="InterPro" id="IPR032471">
    <property type="entry name" value="AGRL2-4_GAIN_subdom_A"/>
</dbReference>
<evidence type="ECO:0000256" key="5">
    <source>
        <dbReference type="ARBA" id="ARBA00022729"/>
    </source>
</evidence>
<dbReference type="Gene3D" id="4.10.1240.10">
    <property type="entry name" value="GPCR, family 2, extracellular hormone receptor domain"/>
    <property type="match status" value="1"/>
</dbReference>
<dbReference type="Pfam" id="PF00002">
    <property type="entry name" value="7tm_2"/>
    <property type="match status" value="1"/>
</dbReference>
<keyword evidence="9" id="KW-0472">Membrane</keyword>
<evidence type="ECO:0000256" key="2">
    <source>
        <dbReference type="ARBA" id="ARBA00022475"/>
    </source>
</evidence>
<evidence type="ECO:0000259" key="18">
    <source>
        <dbReference type="PROSITE" id="PS50853"/>
    </source>
</evidence>
<proteinExistence type="predicted"/>
<keyword evidence="2" id="KW-1003">Cell membrane</keyword>
<dbReference type="GO" id="GO:0007166">
    <property type="term" value="P:cell surface receptor signaling pathway"/>
    <property type="evidence" value="ECO:0007669"/>
    <property type="project" value="InterPro"/>
</dbReference>
<keyword evidence="7" id="KW-1133">Transmembrane helix</keyword>
<dbReference type="FunFam" id="2.10.25.10:FF:000038">
    <property type="entry name" value="Fibrillin 2"/>
    <property type="match status" value="1"/>
</dbReference>
<dbReference type="PROSITE" id="PS00010">
    <property type="entry name" value="ASX_HYDROXYL"/>
    <property type="match status" value="1"/>
</dbReference>
<evidence type="ECO:0000256" key="8">
    <source>
        <dbReference type="ARBA" id="ARBA00023040"/>
    </source>
</evidence>
<dbReference type="PROSITE" id="PS50227">
    <property type="entry name" value="G_PROTEIN_RECEP_F2_3"/>
    <property type="match status" value="1"/>
</dbReference>
<dbReference type="SMART" id="SM00303">
    <property type="entry name" value="GPS"/>
    <property type="match status" value="1"/>
</dbReference>
<dbReference type="SMART" id="SM00179">
    <property type="entry name" value="EGF_CA"/>
    <property type="match status" value="1"/>
</dbReference>
<feature type="domain" description="Fibronectin type-III" evidence="18">
    <location>
        <begin position="439"/>
        <end position="533"/>
    </location>
</feature>
<dbReference type="PROSITE" id="PS50026">
    <property type="entry name" value="EGF_3"/>
    <property type="match status" value="1"/>
</dbReference>
<keyword evidence="6" id="KW-0677">Repeat</keyword>
<feature type="domain" description="Fibronectin type-III" evidence="18">
    <location>
        <begin position="627"/>
        <end position="719"/>
    </location>
</feature>
<feature type="domain" description="G-protein coupled receptors family 2 profile 1" evidence="16">
    <location>
        <begin position="840"/>
        <end position="922"/>
    </location>
</feature>
<keyword evidence="11 19" id="KW-0675">Receptor</keyword>
<dbReference type="GO" id="GO:0004930">
    <property type="term" value="F:G protein-coupled receptor activity"/>
    <property type="evidence" value="ECO:0007669"/>
    <property type="project" value="UniProtKB-KW"/>
</dbReference>
<evidence type="ECO:0000259" key="14">
    <source>
        <dbReference type="PROSITE" id="PS50026"/>
    </source>
</evidence>
<evidence type="ECO:0000259" key="15">
    <source>
        <dbReference type="PROSITE" id="PS50221"/>
    </source>
</evidence>
<gene>
    <name evidence="19" type="ORF">PACLA_8A017304</name>
</gene>
<dbReference type="SUPFAM" id="SSF57196">
    <property type="entry name" value="EGF/Laminin"/>
    <property type="match status" value="1"/>
</dbReference>
<dbReference type="Pfam" id="PF16489">
    <property type="entry name" value="GAIN"/>
    <property type="match status" value="1"/>
</dbReference>
<accession>A0A6S7HGD7</accession>
<evidence type="ECO:0000313" key="20">
    <source>
        <dbReference type="Proteomes" id="UP001152795"/>
    </source>
</evidence>
<sequence>HVSKTDRKYLTKGGFYRGSRHYWPLDYETQVRDVRYSRDGRQRGTGVSITGEGRGYLSISGNVSWVRLGKFLQECVCDARYCKKNGISVGLWVKLSNDDNETKILLGSDTSVISNTSGLVIFQTTRAINGTQERYISALVFMKNRKWKCNFPVQPGSWFYLTVTWSNRSGLRMFKNGVLMSEQSKFKRKARVFRYGDEKCAVTLSPPTAQGTTLNADYDDLVIWYYELNKTFMYQVYRNSIDLPKIVDCKTNGTSLDIVIEDKYQIYDVKRDFKITWWRSGGDQRETRFAKGLSFSIPGLVQDSEYIVEIQRRMFVSASSKQTLVAVLSKPSKSTCSTKPYVPTRPKKFKVREKAGEYLMLQWQSPDIIYGSILGYKISYRVDDFKTPVEWKDTFRTNVKTAHLNNLKPFTDYIIKLSCRNENGSSKAITLRATTAEGVPTRPRRFKVKLKGEAVVIKWREPEKLNGLVHYRLFALVNGTKRTICSACGEWYKLEDVEQYTNYTFWVIAYNTNNDPRYESGPSENATIITPSYTPTSPRNLTVSFTQSGINVLWERSSDPRGRIEYKLLGFVNASKRIFCDECGLHYLMEDVGRYTVYTFWVVAYNVHKGYESQSTDKVTIDTASYVPTIPGELRVNVILEGILISWNKSHVPHGSIRYQLMGLENGLKREFCSDCGLRYLINKTKPNMNYSFWVVAHNIQNGYESLPSSVVRFYTVRIKPSPPEHILAPDVSDSSAKIAWTPPGKLSEKEEIIGYKVTLYDAFSVLQIKKTRSLQLKFTNLTQFSKYYVTVEVLSRVGYGPPSQQLIIHTKDANECAMNDVPCGEHAQCINSAGSYFCSCASGYVGDGIFCQGLPSGVKEADFCPEESARNTTWKKTYRGHTDKKLCPNGTIGISTRECLKGNGSRSYWSDPNLSNCVSAWMSEVDDKLADRTLNSTAVGDFFLKLLDNNDGRGLYGGDIIKSVNVIDLLYNKSKDNELDKEKSNPKVAETLLMNLINITEKIISPEKLKVWTDIPKGRRTEHSVKIMDGLDNAVLKSAKIVKFSSIQNEHINVRYGKVSSFKLRNNMSSLERDLDDMESIKLPQREKDKDIEDRVVAIIKYNTIAEVLSAGGKESNDEGVVNSAVLSISMNPPLSTPFQKPLEFKLSNQKDGKFDEHECVFLDTSRYPGFWSKNGCNVFNVTDNFTVCHCNHMTSFSVLMQVKPAELSYSDELILSWITRVGLYISLISLGLAFITFVFLPRPCGSKSGSRCFKLCEQGYRPTYLKKVRSGIHANLILSLALAEALFLWGIEKTHHKTTCYTVAVALHYLFLVAFHWMAAEGVILYLVLVKVFQRKSARKDKRMFMIICWGE</sequence>
<dbReference type="InterPro" id="IPR013783">
    <property type="entry name" value="Ig-like_fold"/>
</dbReference>
<dbReference type="PANTHER" id="PTHR12011">
    <property type="entry name" value="ADHESION G-PROTEIN COUPLED RECEPTOR"/>
    <property type="match status" value="1"/>
</dbReference>
<dbReference type="Proteomes" id="UP001152795">
    <property type="component" value="Unassembled WGS sequence"/>
</dbReference>
<keyword evidence="3 13" id="KW-0245">EGF-like domain</keyword>
<dbReference type="SMART" id="SM00181">
    <property type="entry name" value="EGF"/>
    <property type="match status" value="1"/>
</dbReference>
<comment type="caution">
    <text evidence="13">Lacks conserved residue(s) required for the propagation of feature annotation.</text>
</comment>
<dbReference type="InterPro" id="IPR013320">
    <property type="entry name" value="ConA-like_dom_sf"/>
</dbReference>
<dbReference type="InterPro" id="IPR001881">
    <property type="entry name" value="EGF-like_Ca-bd_dom"/>
</dbReference>
<dbReference type="SMART" id="SM00008">
    <property type="entry name" value="HormR"/>
    <property type="match status" value="1"/>
</dbReference>